<evidence type="ECO:0000256" key="4">
    <source>
        <dbReference type="ARBA" id="ARBA00023136"/>
    </source>
</evidence>
<dbReference type="CDD" id="cd10432">
    <property type="entry name" value="BI-1-like_bacterial"/>
    <property type="match status" value="1"/>
</dbReference>
<name>A0A3B1C9S9_9ZZZZ</name>
<feature type="transmembrane region" description="Helical" evidence="5">
    <location>
        <begin position="153"/>
        <end position="171"/>
    </location>
</feature>
<organism evidence="6">
    <name type="scientific">hydrothermal vent metagenome</name>
    <dbReference type="NCBI Taxonomy" id="652676"/>
    <lineage>
        <taxon>unclassified sequences</taxon>
        <taxon>metagenomes</taxon>
        <taxon>ecological metagenomes</taxon>
    </lineage>
</organism>
<feature type="transmembrane region" description="Helical" evidence="5">
    <location>
        <begin position="177"/>
        <end position="196"/>
    </location>
</feature>
<protein>
    <submittedName>
        <fullName evidence="6">Inner membrane protein YbhL</fullName>
    </submittedName>
</protein>
<proteinExistence type="predicted"/>
<keyword evidence="4 5" id="KW-0472">Membrane</keyword>
<feature type="transmembrane region" description="Helical" evidence="5">
    <location>
        <begin position="59"/>
        <end position="84"/>
    </location>
</feature>
<feature type="transmembrane region" description="Helical" evidence="5">
    <location>
        <begin position="217"/>
        <end position="239"/>
    </location>
</feature>
<dbReference type="GO" id="GO:0005886">
    <property type="term" value="C:plasma membrane"/>
    <property type="evidence" value="ECO:0007669"/>
    <property type="project" value="TreeGrafter"/>
</dbReference>
<dbReference type="PANTHER" id="PTHR23291">
    <property type="entry name" value="BAX INHIBITOR-RELATED"/>
    <property type="match status" value="1"/>
</dbReference>
<keyword evidence="3 5" id="KW-1133">Transmembrane helix</keyword>
<evidence type="ECO:0000313" key="6">
    <source>
        <dbReference type="EMBL" id="VAX21423.1"/>
    </source>
</evidence>
<reference evidence="6" key="1">
    <citation type="submission" date="2018-06" db="EMBL/GenBank/DDBJ databases">
        <authorList>
            <person name="Zhirakovskaya E."/>
        </authorList>
    </citation>
    <scope>NUCLEOTIDE SEQUENCE</scope>
</reference>
<feature type="transmembrane region" description="Helical" evidence="5">
    <location>
        <begin position="96"/>
        <end position="116"/>
    </location>
</feature>
<dbReference type="EMBL" id="UOGA01000200">
    <property type="protein sequence ID" value="VAX21423.1"/>
    <property type="molecule type" value="Genomic_DNA"/>
</dbReference>
<keyword evidence="2 5" id="KW-0812">Transmembrane</keyword>
<feature type="transmembrane region" description="Helical" evidence="5">
    <location>
        <begin position="34"/>
        <end position="53"/>
    </location>
</feature>
<sequence>MFNRMNIPNSGQNVRAGYSPSAIDAEQRRFMVKVYNWMTAGLGITGLVAWIVASDEALLQIIFGTPFLMIGLVIAQLGLVFWLASRVMQMSQMTAMTVFMGYAALTGLTLSSIFVIYTTSSIASAFLVTSGTFAAMSFYGYTTKKDLTSWGSFLFMGLIGIIIASLVNIWLQSPAIYWLTTYAGVLIFVGLTAYDTQKIKQMNIIGNEGTEEDTKEAILGALTLYLDFINLFLMLLRIMGDRR</sequence>
<evidence type="ECO:0000256" key="1">
    <source>
        <dbReference type="ARBA" id="ARBA00004141"/>
    </source>
</evidence>
<dbReference type="Pfam" id="PF01027">
    <property type="entry name" value="Bax1-I"/>
    <property type="match status" value="1"/>
</dbReference>
<comment type="subcellular location">
    <subcellularLocation>
        <location evidence="1">Membrane</location>
        <topology evidence="1">Multi-pass membrane protein</topology>
    </subcellularLocation>
</comment>
<evidence type="ECO:0000256" key="2">
    <source>
        <dbReference type="ARBA" id="ARBA00022692"/>
    </source>
</evidence>
<evidence type="ECO:0000256" key="5">
    <source>
        <dbReference type="SAM" id="Phobius"/>
    </source>
</evidence>
<evidence type="ECO:0000256" key="3">
    <source>
        <dbReference type="ARBA" id="ARBA00022989"/>
    </source>
</evidence>
<feature type="transmembrane region" description="Helical" evidence="5">
    <location>
        <begin position="122"/>
        <end position="141"/>
    </location>
</feature>
<dbReference type="InterPro" id="IPR006214">
    <property type="entry name" value="Bax_inhibitor_1-related"/>
</dbReference>
<dbReference type="PANTHER" id="PTHR23291:SF50">
    <property type="entry name" value="PROTEIN LIFEGUARD 4"/>
    <property type="match status" value="1"/>
</dbReference>
<dbReference type="AlphaFoldDB" id="A0A3B1C9S9"/>
<accession>A0A3B1C9S9</accession>
<gene>
    <name evidence="6" type="ORF">MNBD_NITROSPINAE04-1875</name>
</gene>